<dbReference type="EMBL" id="BMEQ01000036">
    <property type="protein sequence ID" value="GGG69741.1"/>
    <property type="molecule type" value="Genomic_DNA"/>
</dbReference>
<gene>
    <name evidence="3" type="ORF">GCM10011374_37770</name>
</gene>
<evidence type="ECO:0000259" key="2">
    <source>
        <dbReference type="Pfam" id="PF04248"/>
    </source>
</evidence>
<dbReference type="PANTHER" id="PTHR43058">
    <property type="entry name" value="SLR0655 PROTEIN"/>
    <property type="match status" value="1"/>
</dbReference>
<reference evidence="3" key="2">
    <citation type="submission" date="2020-09" db="EMBL/GenBank/DDBJ databases">
        <authorList>
            <person name="Sun Q."/>
            <person name="Zhou Y."/>
        </authorList>
    </citation>
    <scope>NUCLEOTIDE SEQUENCE</scope>
    <source>
        <strain evidence="3">CGMCC 1.12187</strain>
    </source>
</reference>
<dbReference type="PANTHER" id="PTHR43058:SF1">
    <property type="entry name" value="DUF427 DOMAIN-CONTAINING PROTEIN"/>
    <property type="match status" value="1"/>
</dbReference>
<dbReference type="AlphaFoldDB" id="A0A917H6W9"/>
<dbReference type="Pfam" id="PF04248">
    <property type="entry name" value="NTP_transf_9"/>
    <property type="match status" value="1"/>
</dbReference>
<dbReference type="Gene3D" id="2.170.150.40">
    <property type="entry name" value="Domain of unknown function (DUF427)"/>
    <property type="match status" value="1"/>
</dbReference>
<organism evidence="3 4">
    <name type="scientific">Kocuria dechangensis</name>
    <dbReference type="NCBI Taxonomy" id="1176249"/>
    <lineage>
        <taxon>Bacteria</taxon>
        <taxon>Bacillati</taxon>
        <taxon>Actinomycetota</taxon>
        <taxon>Actinomycetes</taxon>
        <taxon>Micrococcales</taxon>
        <taxon>Micrococcaceae</taxon>
        <taxon>Kocuria</taxon>
    </lineage>
</organism>
<sequence>MPRPVVPGPGQESAWDYPRPPRVEPSPERVEVWLGGVRIADTSCAVRVLETSHPPTYYLPREAFAEGSLVPADGSTWCEWKGEAAWFDVRGGRRTAPRAAWAYPAPRAGYESLRDRVALMPGLVDRCVVDGETVLPQEGGFYGGWITSRVVGPFKGAPGTRGW</sequence>
<proteinExistence type="predicted"/>
<protein>
    <recommendedName>
        <fullName evidence="2">DUF427 domain-containing protein</fullName>
    </recommendedName>
</protein>
<dbReference type="InterPro" id="IPR007361">
    <property type="entry name" value="DUF427"/>
</dbReference>
<dbReference type="RefSeq" id="WP_188540036.1">
    <property type="nucleotide sequence ID" value="NZ_BMEQ01000036.1"/>
</dbReference>
<dbReference type="InterPro" id="IPR038694">
    <property type="entry name" value="DUF427_sf"/>
</dbReference>
<evidence type="ECO:0000256" key="1">
    <source>
        <dbReference type="SAM" id="MobiDB-lite"/>
    </source>
</evidence>
<name>A0A917H6W9_9MICC</name>
<evidence type="ECO:0000313" key="4">
    <source>
        <dbReference type="Proteomes" id="UP000638848"/>
    </source>
</evidence>
<reference evidence="3" key="1">
    <citation type="journal article" date="2014" name="Int. J. Syst. Evol. Microbiol.">
        <title>Complete genome sequence of Corynebacterium casei LMG S-19264T (=DSM 44701T), isolated from a smear-ripened cheese.</title>
        <authorList>
            <consortium name="US DOE Joint Genome Institute (JGI-PGF)"/>
            <person name="Walter F."/>
            <person name="Albersmeier A."/>
            <person name="Kalinowski J."/>
            <person name="Ruckert C."/>
        </authorList>
    </citation>
    <scope>NUCLEOTIDE SEQUENCE</scope>
    <source>
        <strain evidence="3">CGMCC 1.12187</strain>
    </source>
</reference>
<dbReference type="Proteomes" id="UP000638848">
    <property type="component" value="Unassembled WGS sequence"/>
</dbReference>
<accession>A0A917H6W9</accession>
<feature type="region of interest" description="Disordered" evidence="1">
    <location>
        <begin position="1"/>
        <end position="25"/>
    </location>
</feature>
<keyword evidence="4" id="KW-1185">Reference proteome</keyword>
<evidence type="ECO:0000313" key="3">
    <source>
        <dbReference type="EMBL" id="GGG69741.1"/>
    </source>
</evidence>
<comment type="caution">
    <text evidence="3">The sequence shown here is derived from an EMBL/GenBank/DDBJ whole genome shotgun (WGS) entry which is preliminary data.</text>
</comment>
<feature type="domain" description="DUF427" evidence="2">
    <location>
        <begin position="30"/>
        <end position="121"/>
    </location>
</feature>